<proteinExistence type="predicted"/>
<evidence type="ECO:0000259" key="1">
    <source>
        <dbReference type="Pfam" id="PF20150"/>
    </source>
</evidence>
<organism evidence="2 3">
    <name type="scientific">Marssonina brunnea f. sp. multigermtubi (strain MB_m1)</name>
    <name type="common">Marssonina leaf spot fungus</name>
    <dbReference type="NCBI Taxonomy" id="1072389"/>
    <lineage>
        <taxon>Eukaryota</taxon>
        <taxon>Fungi</taxon>
        <taxon>Dikarya</taxon>
        <taxon>Ascomycota</taxon>
        <taxon>Pezizomycotina</taxon>
        <taxon>Leotiomycetes</taxon>
        <taxon>Helotiales</taxon>
        <taxon>Drepanopezizaceae</taxon>
        <taxon>Drepanopeziza</taxon>
    </lineage>
</organism>
<dbReference type="GeneID" id="18761171"/>
<dbReference type="AlphaFoldDB" id="K1WWB4"/>
<dbReference type="InParanoid" id="K1WWB4"/>
<dbReference type="EMBL" id="JH921438">
    <property type="protein sequence ID" value="EKD16767.1"/>
    <property type="molecule type" value="Genomic_DNA"/>
</dbReference>
<dbReference type="OrthoDB" id="3448456at2759"/>
<evidence type="ECO:0000313" key="2">
    <source>
        <dbReference type="EMBL" id="EKD16767.1"/>
    </source>
</evidence>
<keyword evidence="3" id="KW-1185">Reference proteome</keyword>
<dbReference type="PANTHER" id="PTHR35910:SF6">
    <property type="entry name" value="2EXR DOMAIN-CONTAINING PROTEIN"/>
    <property type="match status" value="1"/>
</dbReference>
<name>K1WWB4_MARBU</name>
<reference evidence="2 3" key="1">
    <citation type="journal article" date="2012" name="BMC Genomics">
        <title>Sequencing the genome of Marssonina brunnea reveals fungus-poplar co-evolution.</title>
        <authorList>
            <person name="Zhu S."/>
            <person name="Cao Y.-Z."/>
            <person name="Jiang C."/>
            <person name="Tan B.-Y."/>
            <person name="Wang Z."/>
            <person name="Feng S."/>
            <person name="Zhang L."/>
            <person name="Su X.-H."/>
            <person name="Brejova B."/>
            <person name="Vinar T."/>
            <person name="Xu M."/>
            <person name="Wang M.-X."/>
            <person name="Zhang S.-G."/>
            <person name="Huang M.-R."/>
            <person name="Wu R."/>
            <person name="Zhou Y."/>
        </authorList>
    </citation>
    <scope>NUCLEOTIDE SEQUENCE [LARGE SCALE GENOMIC DNA]</scope>
    <source>
        <strain evidence="2 3">MB_m1</strain>
    </source>
</reference>
<dbReference type="Pfam" id="PF20150">
    <property type="entry name" value="2EXR"/>
    <property type="match status" value="1"/>
</dbReference>
<dbReference type="RefSeq" id="XP_007293125.1">
    <property type="nucleotide sequence ID" value="XM_007293063.1"/>
</dbReference>
<accession>K1WWB4</accession>
<dbReference type="PANTHER" id="PTHR35910">
    <property type="entry name" value="2EXR DOMAIN-CONTAINING PROTEIN"/>
    <property type="match status" value="1"/>
</dbReference>
<dbReference type="InterPro" id="IPR045518">
    <property type="entry name" value="2EXR"/>
</dbReference>
<evidence type="ECO:0000313" key="3">
    <source>
        <dbReference type="Proteomes" id="UP000006753"/>
    </source>
</evidence>
<gene>
    <name evidence="2" type="ORF">MBM_05236</name>
</gene>
<feature type="domain" description="2EXR" evidence="1">
    <location>
        <begin position="27"/>
        <end position="137"/>
    </location>
</feature>
<dbReference type="Proteomes" id="UP000006753">
    <property type="component" value="Unassembled WGS sequence"/>
</dbReference>
<sequence>MHPSRNESSASSSQKCSKADLLAKQSPSFGGLPPEVRDMIWVLAMPEPQVLRMSVPKLHVGHENFTEDVGESLYAFHKSIYSTSSPCIPLILHINHESRAVGLKYLRLNFPNAEAGPLPQSCRAPGSTFWSPDVDTIYLPTYSLPENEPVEATGDLRVNSSVHVWWDHSFTGHSFHHSALEDMQHLALPWSTKIAGGFGVRHDIWHQRFLGWGGDWMAPWLYGFPSLKSVTFIYEPRLGWYRHGKILLRDVSDDQLEMGGCPDCELPLAHMIGKSPTDLKKVIAARLEQEFHDRKAPDVEMKNVVYGERRTSPFCIRRRIARSERYDTPSRTAFALRALGL</sequence>
<dbReference type="HOGENOM" id="CLU_814028_0_0_1"/>
<protein>
    <recommendedName>
        <fullName evidence="1">2EXR domain-containing protein</fullName>
    </recommendedName>
</protein>
<dbReference type="KEGG" id="mbe:MBM_05236"/>